<protein>
    <submittedName>
        <fullName evidence="2">Uncharacterized protein</fullName>
    </submittedName>
</protein>
<dbReference type="Proteomes" id="UP000215126">
    <property type="component" value="Chromosome 1"/>
</dbReference>
<dbReference type="AlphaFoldDB" id="A0A239SA64"/>
<keyword evidence="3" id="KW-1185">Reference proteome</keyword>
<organism evidence="2 3">
    <name type="scientific">Pandoraea sputorum</name>
    <dbReference type="NCBI Taxonomy" id="93222"/>
    <lineage>
        <taxon>Bacteria</taxon>
        <taxon>Pseudomonadati</taxon>
        <taxon>Pseudomonadota</taxon>
        <taxon>Betaproteobacteria</taxon>
        <taxon>Burkholderiales</taxon>
        <taxon>Burkholderiaceae</taxon>
        <taxon>Pandoraea</taxon>
    </lineage>
</organism>
<evidence type="ECO:0000313" key="2">
    <source>
        <dbReference type="EMBL" id="SNU82159.1"/>
    </source>
</evidence>
<dbReference type="EMBL" id="LT906435">
    <property type="protein sequence ID" value="SNU82159.1"/>
    <property type="molecule type" value="Genomic_DNA"/>
</dbReference>
<gene>
    <name evidence="2" type="ORF">SAMEA4530655_00836</name>
</gene>
<accession>A0A239SA64</accession>
<sequence>MGIARLPEMKTVTAQASRRGLVSYAVEGGAQVLGAAMTASALVLNKLYLRRRSRRMAVSATT</sequence>
<keyword evidence="1" id="KW-0472">Membrane</keyword>
<proteinExistence type="predicted"/>
<feature type="transmembrane region" description="Helical" evidence="1">
    <location>
        <begin position="28"/>
        <end position="49"/>
    </location>
</feature>
<evidence type="ECO:0000313" key="3">
    <source>
        <dbReference type="Proteomes" id="UP000215126"/>
    </source>
</evidence>
<keyword evidence="1" id="KW-0812">Transmembrane</keyword>
<name>A0A239SA64_9BURK</name>
<keyword evidence="1" id="KW-1133">Transmembrane helix</keyword>
<reference evidence="2 3" key="1">
    <citation type="submission" date="2017-06" db="EMBL/GenBank/DDBJ databases">
        <authorList>
            <consortium name="Pathogen Informatics"/>
        </authorList>
    </citation>
    <scope>NUCLEOTIDE SEQUENCE [LARGE SCALE GENOMIC DNA]</scope>
    <source>
        <strain evidence="2 3">NCTC13161</strain>
    </source>
</reference>
<evidence type="ECO:0000256" key="1">
    <source>
        <dbReference type="SAM" id="Phobius"/>
    </source>
</evidence>